<dbReference type="CDD" id="cd00207">
    <property type="entry name" value="fer2"/>
    <property type="match status" value="1"/>
</dbReference>
<evidence type="ECO:0000259" key="7">
    <source>
        <dbReference type="PROSITE" id="PS51085"/>
    </source>
</evidence>
<dbReference type="PROSITE" id="PS51085">
    <property type="entry name" value="2FE2S_FER_2"/>
    <property type="match status" value="1"/>
</dbReference>
<evidence type="ECO:0000256" key="1">
    <source>
        <dbReference type="ARBA" id="ARBA00010914"/>
    </source>
</evidence>
<keyword evidence="3" id="KW-0479">Metal-binding</keyword>
<accession>A0A1I5XDL8</accession>
<dbReference type="SUPFAM" id="SSF54292">
    <property type="entry name" value="2Fe-2S ferredoxin-like"/>
    <property type="match status" value="1"/>
</dbReference>
<organism evidence="8 9">
    <name type="scientific">Pseudomonas borbori</name>
    <dbReference type="NCBI Taxonomy" id="289003"/>
    <lineage>
        <taxon>Bacteria</taxon>
        <taxon>Pseudomonadati</taxon>
        <taxon>Pseudomonadota</taxon>
        <taxon>Gammaproteobacteria</taxon>
        <taxon>Pseudomonadales</taxon>
        <taxon>Pseudomonadaceae</taxon>
        <taxon>Pseudomonas</taxon>
    </lineage>
</organism>
<name>A0A1I5XDL8_9PSED</name>
<dbReference type="Proteomes" id="UP000198784">
    <property type="component" value="Unassembled WGS sequence"/>
</dbReference>
<dbReference type="InterPro" id="IPR036010">
    <property type="entry name" value="2Fe-2S_ferredoxin-like_sf"/>
</dbReference>
<dbReference type="EMBL" id="FOWX01000056">
    <property type="protein sequence ID" value="SFQ30062.1"/>
    <property type="molecule type" value="Genomic_DNA"/>
</dbReference>
<sequence length="107" mass="11196">MPKITFISADDQQYQVEAANGQTAMDAALDNMVPGIDGDCGGVAACGTCHVYADDQWLAKIGSATPGIEQDMLALTDNATACSRLACQITLGDEHDGLILRMPAAQH</sequence>
<comment type="similarity">
    <text evidence="1">Belongs to the adrenodoxin/putidaredoxin family.</text>
</comment>
<dbReference type="PANTHER" id="PTHR23426">
    <property type="entry name" value="FERREDOXIN/ADRENODOXIN"/>
    <property type="match status" value="1"/>
</dbReference>
<evidence type="ECO:0000313" key="9">
    <source>
        <dbReference type="Proteomes" id="UP000198784"/>
    </source>
</evidence>
<evidence type="ECO:0000256" key="6">
    <source>
        <dbReference type="ARBA" id="ARBA00034078"/>
    </source>
</evidence>
<dbReference type="OrthoDB" id="9799640at2"/>
<keyword evidence="2" id="KW-0001">2Fe-2S</keyword>
<evidence type="ECO:0000256" key="4">
    <source>
        <dbReference type="ARBA" id="ARBA00023004"/>
    </source>
</evidence>
<dbReference type="Gene3D" id="3.10.20.30">
    <property type="match status" value="1"/>
</dbReference>
<keyword evidence="9" id="KW-1185">Reference proteome</keyword>
<evidence type="ECO:0000256" key="3">
    <source>
        <dbReference type="ARBA" id="ARBA00022723"/>
    </source>
</evidence>
<protein>
    <submittedName>
        <fullName evidence="8">Ferredoxin, 2Fe-2S</fullName>
    </submittedName>
</protein>
<dbReference type="GO" id="GO:0009055">
    <property type="term" value="F:electron transfer activity"/>
    <property type="evidence" value="ECO:0007669"/>
    <property type="project" value="TreeGrafter"/>
</dbReference>
<evidence type="ECO:0000256" key="2">
    <source>
        <dbReference type="ARBA" id="ARBA00022714"/>
    </source>
</evidence>
<dbReference type="GO" id="GO:0140647">
    <property type="term" value="P:P450-containing electron transport chain"/>
    <property type="evidence" value="ECO:0007669"/>
    <property type="project" value="InterPro"/>
</dbReference>
<evidence type="ECO:0000313" key="8">
    <source>
        <dbReference type="EMBL" id="SFQ30062.1"/>
    </source>
</evidence>
<dbReference type="InterPro" id="IPR001041">
    <property type="entry name" value="2Fe-2S_ferredoxin-type"/>
</dbReference>
<dbReference type="PANTHER" id="PTHR23426:SF65">
    <property type="entry name" value="FERREDOXIN-2, MITOCHONDRIAL"/>
    <property type="match status" value="1"/>
</dbReference>
<dbReference type="GO" id="GO:0051537">
    <property type="term" value="F:2 iron, 2 sulfur cluster binding"/>
    <property type="evidence" value="ECO:0007669"/>
    <property type="project" value="UniProtKB-KW"/>
</dbReference>
<dbReference type="RefSeq" id="WP_090505927.1">
    <property type="nucleotide sequence ID" value="NZ_FOWX01000056.1"/>
</dbReference>
<dbReference type="InterPro" id="IPR001055">
    <property type="entry name" value="Adrenodoxin-like"/>
</dbReference>
<keyword evidence="4" id="KW-0408">Iron</keyword>
<dbReference type="STRING" id="289003.SAMN05216190_15610"/>
<proteinExistence type="inferred from homology"/>
<dbReference type="InterPro" id="IPR012675">
    <property type="entry name" value="Beta-grasp_dom_sf"/>
</dbReference>
<comment type="cofactor">
    <cofactor evidence="6">
        <name>[2Fe-2S] cluster</name>
        <dbReference type="ChEBI" id="CHEBI:190135"/>
    </cofactor>
</comment>
<feature type="domain" description="2Fe-2S ferredoxin-type" evidence="7">
    <location>
        <begin position="2"/>
        <end position="106"/>
    </location>
</feature>
<dbReference type="AlphaFoldDB" id="A0A1I5XDL8"/>
<gene>
    <name evidence="8" type="ORF">SAMN05216190_15610</name>
</gene>
<evidence type="ECO:0000256" key="5">
    <source>
        <dbReference type="ARBA" id="ARBA00023014"/>
    </source>
</evidence>
<reference evidence="9" key="1">
    <citation type="submission" date="2016-10" db="EMBL/GenBank/DDBJ databases">
        <authorList>
            <person name="Varghese N."/>
            <person name="Submissions S."/>
        </authorList>
    </citation>
    <scope>NUCLEOTIDE SEQUENCE [LARGE SCALE GENOMIC DNA]</scope>
    <source>
        <strain evidence="9">DSM 17834</strain>
    </source>
</reference>
<keyword evidence="5" id="KW-0411">Iron-sulfur</keyword>
<dbReference type="Pfam" id="PF00111">
    <property type="entry name" value="Fer2"/>
    <property type="match status" value="1"/>
</dbReference>
<dbReference type="GO" id="GO:0046872">
    <property type="term" value="F:metal ion binding"/>
    <property type="evidence" value="ECO:0007669"/>
    <property type="project" value="UniProtKB-KW"/>
</dbReference>